<dbReference type="InterPro" id="IPR018060">
    <property type="entry name" value="HTH_AraC"/>
</dbReference>
<dbReference type="Gene3D" id="2.60.120.10">
    <property type="entry name" value="Jelly Rolls"/>
    <property type="match status" value="1"/>
</dbReference>
<dbReference type="InterPro" id="IPR009057">
    <property type="entry name" value="Homeodomain-like_sf"/>
</dbReference>
<dbReference type="Pfam" id="PF02311">
    <property type="entry name" value="AraC_binding"/>
    <property type="match status" value="1"/>
</dbReference>
<protein>
    <submittedName>
        <fullName evidence="5">AraC family transcriptional regulator</fullName>
    </submittedName>
</protein>
<feature type="domain" description="HTH araC/xylS-type" evidence="4">
    <location>
        <begin position="187"/>
        <end position="285"/>
    </location>
</feature>
<dbReference type="PROSITE" id="PS00041">
    <property type="entry name" value="HTH_ARAC_FAMILY_1"/>
    <property type="match status" value="1"/>
</dbReference>
<proteinExistence type="predicted"/>
<dbReference type="Pfam" id="PF12833">
    <property type="entry name" value="HTH_18"/>
    <property type="match status" value="1"/>
</dbReference>
<sequence>MSTPSIEKTLTAKETFIFKDLVGPHFNPIWHFHPEFQISYIAEGEGTRFVGDHVHNFTVGDLVMTGPNLPHLWRSYDPYFEPDSTLQTRGLVIYFDNDLFSKTLLEHEEFYAINKLVENSNRGIEFYGDTPAKIYELLMQISQERGFKRILKLLEILDILAHTNDYSLLTSPSYVNSFKGGDSEKMSMVYDYVMSNFRDKIALDEVAEMLNMTTSSFCRYFKPRANKTFTRFVNEIRIGHARKLLLEDNFNISQISYECGFNALSNFNRQFKTITGLSPHEYRQMFFNIQSNEND</sequence>
<dbReference type="InterPro" id="IPR014710">
    <property type="entry name" value="RmlC-like_jellyroll"/>
</dbReference>
<dbReference type="OrthoDB" id="1410704at2"/>
<keyword evidence="1" id="KW-0805">Transcription regulation</keyword>
<reference evidence="5 6" key="1">
    <citation type="submission" date="2018-08" db="EMBL/GenBank/DDBJ databases">
        <title>The reduced genetic potential of extracellular carbohydrate catabolism in Euzebyella marina RN62, a Flavobacteriia bacterium isolated from the hadal water.</title>
        <authorList>
            <person name="Xue C."/>
        </authorList>
    </citation>
    <scope>NUCLEOTIDE SEQUENCE [LARGE SCALE GENOMIC DNA]</scope>
    <source>
        <strain evidence="5 6">RN62</strain>
    </source>
</reference>
<evidence type="ECO:0000313" key="6">
    <source>
        <dbReference type="Proteomes" id="UP000276309"/>
    </source>
</evidence>
<dbReference type="GO" id="GO:0003700">
    <property type="term" value="F:DNA-binding transcription factor activity"/>
    <property type="evidence" value="ECO:0007669"/>
    <property type="project" value="InterPro"/>
</dbReference>
<dbReference type="RefSeq" id="WP_121847830.1">
    <property type="nucleotide sequence ID" value="NZ_CP032050.1"/>
</dbReference>
<gene>
    <name evidence="5" type="ORF">D1013_04995</name>
</gene>
<dbReference type="AlphaFoldDB" id="A0A3G2L3H7"/>
<dbReference type="InterPro" id="IPR018062">
    <property type="entry name" value="HTH_AraC-typ_CS"/>
</dbReference>
<dbReference type="PANTHER" id="PTHR43280">
    <property type="entry name" value="ARAC-FAMILY TRANSCRIPTIONAL REGULATOR"/>
    <property type="match status" value="1"/>
</dbReference>
<organism evidence="5 6">
    <name type="scientific">Euzebyella marina</name>
    <dbReference type="NCBI Taxonomy" id="1761453"/>
    <lineage>
        <taxon>Bacteria</taxon>
        <taxon>Pseudomonadati</taxon>
        <taxon>Bacteroidota</taxon>
        <taxon>Flavobacteriia</taxon>
        <taxon>Flavobacteriales</taxon>
        <taxon>Flavobacteriaceae</taxon>
        <taxon>Euzebyella</taxon>
    </lineage>
</organism>
<dbReference type="SMART" id="SM00342">
    <property type="entry name" value="HTH_ARAC"/>
    <property type="match status" value="1"/>
</dbReference>
<dbReference type="EMBL" id="CP032050">
    <property type="protein sequence ID" value="AYN66778.1"/>
    <property type="molecule type" value="Genomic_DNA"/>
</dbReference>
<dbReference type="Proteomes" id="UP000276309">
    <property type="component" value="Chromosome"/>
</dbReference>
<keyword evidence="3" id="KW-0804">Transcription</keyword>
<dbReference type="GO" id="GO:0043565">
    <property type="term" value="F:sequence-specific DNA binding"/>
    <property type="evidence" value="ECO:0007669"/>
    <property type="project" value="InterPro"/>
</dbReference>
<dbReference type="Gene3D" id="1.10.10.60">
    <property type="entry name" value="Homeodomain-like"/>
    <property type="match status" value="2"/>
</dbReference>
<evidence type="ECO:0000256" key="3">
    <source>
        <dbReference type="ARBA" id="ARBA00023163"/>
    </source>
</evidence>
<evidence type="ECO:0000256" key="2">
    <source>
        <dbReference type="ARBA" id="ARBA00023125"/>
    </source>
</evidence>
<keyword evidence="2" id="KW-0238">DNA-binding</keyword>
<evidence type="ECO:0000256" key="1">
    <source>
        <dbReference type="ARBA" id="ARBA00023015"/>
    </source>
</evidence>
<name>A0A3G2L3H7_9FLAO</name>
<evidence type="ECO:0000313" key="5">
    <source>
        <dbReference type="EMBL" id="AYN66778.1"/>
    </source>
</evidence>
<accession>A0A3G2L3H7</accession>
<evidence type="ECO:0000259" key="4">
    <source>
        <dbReference type="PROSITE" id="PS01124"/>
    </source>
</evidence>
<keyword evidence="6" id="KW-1185">Reference proteome</keyword>
<dbReference type="SUPFAM" id="SSF51182">
    <property type="entry name" value="RmlC-like cupins"/>
    <property type="match status" value="1"/>
</dbReference>
<dbReference type="PANTHER" id="PTHR43280:SF27">
    <property type="entry name" value="TRANSCRIPTIONAL REGULATOR MTLR"/>
    <property type="match status" value="1"/>
</dbReference>
<dbReference type="InterPro" id="IPR020449">
    <property type="entry name" value="Tscrpt_reg_AraC-type_HTH"/>
</dbReference>
<dbReference type="InterPro" id="IPR003313">
    <property type="entry name" value="AraC-bd"/>
</dbReference>
<dbReference type="CDD" id="cd06976">
    <property type="entry name" value="cupin_MtlR-like_N"/>
    <property type="match status" value="1"/>
</dbReference>
<dbReference type="InterPro" id="IPR011051">
    <property type="entry name" value="RmlC_Cupin_sf"/>
</dbReference>
<dbReference type="SUPFAM" id="SSF46689">
    <property type="entry name" value="Homeodomain-like"/>
    <property type="match status" value="2"/>
</dbReference>
<dbReference type="PRINTS" id="PR00032">
    <property type="entry name" value="HTHARAC"/>
</dbReference>
<dbReference type="PROSITE" id="PS01124">
    <property type="entry name" value="HTH_ARAC_FAMILY_2"/>
    <property type="match status" value="1"/>
</dbReference>
<dbReference type="KEGG" id="emar:D1013_04995"/>